<reference evidence="2 3" key="1">
    <citation type="submission" date="2024-02" db="EMBL/GenBank/DDBJ databases">
        <authorList>
            <person name="Saticioglu I.B."/>
        </authorList>
    </citation>
    <scope>NUCLEOTIDE SEQUENCE [LARGE SCALE GENOMIC DNA]</scope>
    <source>
        <strain evidence="2 3">Mu-80</strain>
    </source>
</reference>
<evidence type="ECO:0000313" key="2">
    <source>
        <dbReference type="EMBL" id="MEJ1087803.1"/>
    </source>
</evidence>
<dbReference type="InterPro" id="IPR036388">
    <property type="entry name" value="WH-like_DNA-bd_sf"/>
</dbReference>
<comment type="caution">
    <text evidence="2">The sequence shown here is derived from an EMBL/GenBank/DDBJ whole genome shotgun (WGS) entry which is preliminary data.</text>
</comment>
<gene>
    <name evidence="2" type="ORF">WDU99_05685</name>
</gene>
<dbReference type="PANTHER" id="PTHR43252">
    <property type="entry name" value="TRANSCRIPTIONAL REGULATOR YQJI"/>
    <property type="match status" value="1"/>
</dbReference>
<organism evidence="2 3">
    <name type="scientific">Microbacterium bandirmense</name>
    <dbReference type="NCBI Taxonomy" id="3122050"/>
    <lineage>
        <taxon>Bacteria</taxon>
        <taxon>Bacillati</taxon>
        <taxon>Actinomycetota</taxon>
        <taxon>Actinomycetes</taxon>
        <taxon>Micrococcales</taxon>
        <taxon>Microbacteriaceae</taxon>
        <taxon>Microbacterium</taxon>
    </lineage>
</organism>
<dbReference type="Proteomes" id="UP001371224">
    <property type="component" value="Unassembled WGS sequence"/>
</dbReference>
<name>A0ABU8L9K3_9MICO</name>
<dbReference type="Pfam" id="PF03551">
    <property type="entry name" value="PadR"/>
    <property type="match status" value="1"/>
</dbReference>
<dbReference type="PANTHER" id="PTHR43252:SF6">
    <property type="entry name" value="NEGATIVE TRANSCRIPTION REGULATOR PADR"/>
    <property type="match status" value="1"/>
</dbReference>
<feature type="domain" description="Transcription regulator PadR N-terminal" evidence="1">
    <location>
        <begin position="27"/>
        <end position="102"/>
    </location>
</feature>
<dbReference type="EMBL" id="JBBDGM010000004">
    <property type="protein sequence ID" value="MEJ1087803.1"/>
    <property type="molecule type" value="Genomic_DNA"/>
</dbReference>
<sequence>MLFHGGQVSADEVTSELPELPATSWAVLGILSFDSELSGYDVKRWADQSLAFFYWAPSQSQIYTELRRLERLGLATSRVEQTHAAKSRRLYSITSLGRRVIRRWADEVPPEPVVLKHSHILRLWAAHNGDLDRLRASLRAYRDQALRTADAAEAHARGAQRESAWRFSGIALEWSERFSRDEAARIDWLLERLDA</sequence>
<protein>
    <submittedName>
        <fullName evidence="2">PadR family transcriptional regulator</fullName>
    </submittedName>
</protein>
<keyword evidence="3" id="KW-1185">Reference proteome</keyword>
<evidence type="ECO:0000313" key="3">
    <source>
        <dbReference type="Proteomes" id="UP001371224"/>
    </source>
</evidence>
<evidence type="ECO:0000259" key="1">
    <source>
        <dbReference type="Pfam" id="PF03551"/>
    </source>
</evidence>
<dbReference type="Gene3D" id="1.10.10.10">
    <property type="entry name" value="Winged helix-like DNA-binding domain superfamily/Winged helix DNA-binding domain"/>
    <property type="match status" value="1"/>
</dbReference>
<accession>A0ABU8L9K3</accession>
<dbReference type="SUPFAM" id="SSF46785">
    <property type="entry name" value="Winged helix' DNA-binding domain"/>
    <property type="match status" value="1"/>
</dbReference>
<dbReference type="InterPro" id="IPR036390">
    <property type="entry name" value="WH_DNA-bd_sf"/>
</dbReference>
<dbReference type="InterPro" id="IPR005149">
    <property type="entry name" value="Tscrpt_reg_PadR_N"/>
</dbReference>
<proteinExistence type="predicted"/>
<dbReference type="RefSeq" id="WP_337331474.1">
    <property type="nucleotide sequence ID" value="NZ_JBBDGM010000004.1"/>
</dbReference>